<proteinExistence type="predicted"/>
<protein>
    <submittedName>
        <fullName evidence="1">Uncharacterized protein</fullName>
    </submittedName>
</protein>
<gene>
    <name evidence="1" type="ORF">BDV96DRAFT_604454</name>
</gene>
<organism evidence="1 2">
    <name type="scientific">Lophiotrema nucula</name>
    <dbReference type="NCBI Taxonomy" id="690887"/>
    <lineage>
        <taxon>Eukaryota</taxon>
        <taxon>Fungi</taxon>
        <taxon>Dikarya</taxon>
        <taxon>Ascomycota</taxon>
        <taxon>Pezizomycotina</taxon>
        <taxon>Dothideomycetes</taxon>
        <taxon>Pleosporomycetidae</taxon>
        <taxon>Pleosporales</taxon>
        <taxon>Lophiotremataceae</taxon>
        <taxon>Lophiotrema</taxon>
    </lineage>
</organism>
<accession>A0A6A5YTY0</accession>
<dbReference type="Proteomes" id="UP000799770">
    <property type="component" value="Unassembled WGS sequence"/>
</dbReference>
<sequence length="215" mass="25216">MRDAVRGSLWTPCQEQRFFLQLAQVLVHKTAHSFYKYTSKRFYEPEFQWRKSTEKKGKGEIGYAWEEFAFGALYQGVRLHTEIADWGDFQLTIVKSTDDAGEDLNDRTVHLHDLPMHYVNAWLREGTWDNIRKYGRQEDMPKLGIPPVLYSLLPNDVEGPMRLRIEERYDYEGLVALGGFPLDTNIPNELGKALYVELWTMSQEEFDNLLHSLHE</sequence>
<keyword evidence="2" id="KW-1185">Reference proteome</keyword>
<dbReference type="EMBL" id="ML977340">
    <property type="protein sequence ID" value="KAF2109977.1"/>
    <property type="molecule type" value="Genomic_DNA"/>
</dbReference>
<dbReference type="AlphaFoldDB" id="A0A6A5YTY0"/>
<evidence type="ECO:0000313" key="1">
    <source>
        <dbReference type="EMBL" id="KAF2109977.1"/>
    </source>
</evidence>
<evidence type="ECO:0000313" key="2">
    <source>
        <dbReference type="Proteomes" id="UP000799770"/>
    </source>
</evidence>
<reference evidence="1" key="1">
    <citation type="journal article" date="2020" name="Stud. Mycol.">
        <title>101 Dothideomycetes genomes: a test case for predicting lifestyles and emergence of pathogens.</title>
        <authorList>
            <person name="Haridas S."/>
            <person name="Albert R."/>
            <person name="Binder M."/>
            <person name="Bloem J."/>
            <person name="Labutti K."/>
            <person name="Salamov A."/>
            <person name="Andreopoulos B."/>
            <person name="Baker S."/>
            <person name="Barry K."/>
            <person name="Bills G."/>
            <person name="Bluhm B."/>
            <person name="Cannon C."/>
            <person name="Castanera R."/>
            <person name="Culley D."/>
            <person name="Daum C."/>
            <person name="Ezra D."/>
            <person name="Gonzalez J."/>
            <person name="Henrissat B."/>
            <person name="Kuo A."/>
            <person name="Liang C."/>
            <person name="Lipzen A."/>
            <person name="Lutzoni F."/>
            <person name="Magnuson J."/>
            <person name="Mondo S."/>
            <person name="Nolan M."/>
            <person name="Ohm R."/>
            <person name="Pangilinan J."/>
            <person name="Park H.-J."/>
            <person name="Ramirez L."/>
            <person name="Alfaro M."/>
            <person name="Sun H."/>
            <person name="Tritt A."/>
            <person name="Yoshinaga Y."/>
            <person name="Zwiers L.-H."/>
            <person name="Turgeon B."/>
            <person name="Goodwin S."/>
            <person name="Spatafora J."/>
            <person name="Crous P."/>
            <person name="Grigoriev I."/>
        </authorList>
    </citation>
    <scope>NUCLEOTIDE SEQUENCE</scope>
    <source>
        <strain evidence="1">CBS 627.86</strain>
    </source>
</reference>
<name>A0A6A5YTY0_9PLEO</name>